<proteinExistence type="predicted"/>
<evidence type="ECO:0000313" key="1">
    <source>
        <dbReference type="EMBL" id="CAB1450482.1"/>
    </source>
</evidence>
<keyword evidence="2" id="KW-1185">Reference proteome</keyword>
<evidence type="ECO:0000313" key="2">
    <source>
        <dbReference type="Proteomes" id="UP001153269"/>
    </source>
</evidence>
<accession>A0A9N7Z5G2</accession>
<protein>
    <submittedName>
        <fullName evidence="1">Uncharacterized protein</fullName>
    </submittedName>
</protein>
<dbReference type="EMBL" id="CADEAL010004056">
    <property type="protein sequence ID" value="CAB1450482.1"/>
    <property type="molecule type" value="Genomic_DNA"/>
</dbReference>
<name>A0A9N7Z5G2_PLEPL</name>
<comment type="caution">
    <text evidence="1">The sequence shown here is derived from an EMBL/GenBank/DDBJ whole genome shotgun (WGS) entry which is preliminary data.</text>
</comment>
<organism evidence="1 2">
    <name type="scientific">Pleuronectes platessa</name>
    <name type="common">European plaice</name>
    <dbReference type="NCBI Taxonomy" id="8262"/>
    <lineage>
        <taxon>Eukaryota</taxon>
        <taxon>Metazoa</taxon>
        <taxon>Chordata</taxon>
        <taxon>Craniata</taxon>
        <taxon>Vertebrata</taxon>
        <taxon>Euteleostomi</taxon>
        <taxon>Actinopterygii</taxon>
        <taxon>Neopterygii</taxon>
        <taxon>Teleostei</taxon>
        <taxon>Neoteleostei</taxon>
        <taxon>Acanthomorphata</taxon>
        <taxon>Carangaria</taxon>
        <taxon>Pleuronectiformes</taxon>
        <taxon>Pleuronectoidei</taxon>
        <taxon>Pleuronectidae</taxon>
        <taxon>Pleuronectes</taxon>
    </lineage>
</organism>
<sequence>MQTNTKNTDPTTIGDQTLEVVDKFTYLGSVIAVDGGTEKDAYGREGSRCSSSAVDAAINGVCPGTTMHVKSRSGDIVSTFRLFITLTDEGSPEGGCGAEEPLAGSDAGTREPLQIVARSGRAVTAAWAVFKSATSASEAGMADCRLARVLRADRICATLFTFLQCTSSCFSFWRIESQQDFWLGQPTLQEEVVRLEQEELREEVETAEEEKLTLTIPHYHSHVRIDFSIIQFAQSLYNRQDPTKYEFIRQKLC</sequence>
<gene>
    <name evidence="1" type="ORF">PLEPLA_LOCUS38172</name>
</gene>
<dbReference type="Proteomes" id="UP001153269">
    <property type="component" value="Unassembled WGS sequence"/>
</dbReference>
<reference evidence="1" key="1">
    <citation type="submission" date="2020-03" db="EMBL/GenBank/DDBJ databases">
        <authorList>
            <person name="Weist P."/>
        </authorList>
    </citation>
    <scope>NUCLEOTIDE SEQUENCE</scope>
</reference>
<dbReference type="AlphaFoldDB" id="A0A9N7Z5G2"/>